<feature type="domain" description="Biotin-protein ligase N-terminal" evidence="1">
    <location>
        <begin position="57"/>
        <end position="99"/>
    </location>
</feature>
<name>C8WZS7_DESRD</name>
<sequence>MAENLAARSGKSTIALFWGHSQLWGTLLWRGLNELGAEVLVLRGRDIARGALQHHAPAALIVPGGWAKQRALHLGTEGREAIREYLRHGGMYVGFCGGAGMALNAENTAESLHLCPCGRKPIADRLVNCSGHMALELATDHPLCPPEDQAPLTAPVWWPSQFDVPDRAELTVLARYQAPQEDFWVADLPYRDIPDAHLPAWEDLYGINLNADILRGEPAVLTGRVGAGRYIISYLHLETPGSPQANRWLGHILSWATGQALGSEIPEWEPSSLPRQWDDATLHAFLPLLEDCLSLGQRHFLLNWRRPWLLGWRRGLPGFHLSTLHGLAHQIQALPPTPQALRYWAFAAPRFHRLSLRFRDLMRSYLLMERYAATAHAGRSTPIRSGCEEAQAVREKLIGPFPGQGGICGELTTVLENLLYYCLNP</sequence>
<evidence type="ECO:0000259" key="1">
    <source>
        <dbReference type="Pfam" id="PF09825"/>
    </source>
</evidence>
<evidence type="ECO:0000313" key="2">
    <source>
        <dbReference type="EMBL" id="ACV67552.1"/>
    </source>
</evidence>
<dbReference type="EMBL" id="CP001734">
    <property type="protein sequence ID" value="ACV67552.1"/>
    <property type="molecule type" value="Genomic_DNA"/>
</dbReference>
<protein>
    <recommendedName>
        <fullName evidence="1">Biotin-protein ligase N-terminal domain-containing protein</fullName>
    </recommendedName>
</protein>
<dbReference type="AlphaFoldDB" id="C8WZS7"/>
<proteinExistence type="predicted"/>
<reference evidence="3" key="1">
    <citation type="submission" date="2009-09" db="EMBL/GenBank/DDBJ databases">
        <title>The complete chromosome of Desulfohalobium retbaense DSM 5692.</title>
        <authorList>
            <consortium name="US DOE Joint Genome Institute (JGI-PGF)"/>
            <person name="Lucas S."/>
            <person name="Copeland A."/>
            <person name="Lapidus A."/>
            <person name="Glavina del Rio T."/>
            <person name="Dalin E."/>
            <person name="Tice H."/>
            <person name="Bruce D."/>
            <person name="Goodwin L."/>
            <person name="Pitluck S."/>
            <person name="Kyrpides N."/>
            <person name="Mavromatis K."/>
            <person name="Ivanova N."/>
            <person name="Mikhailova N."/>
            <person name="Munk A.C."/>
            <person name="Brettin T."/>
            <person name="Detter J.C."/>
            <person name="Han C."/>
            <person name="Tapia R."/>
            <person name="Larimer F."/>
            <person name="Land M."/>
            <person name="Hauser L."/>
            <person name="Markowitz V."/>
            <person name="Cheng J.-F."/>
            <person name="Hugenholtz P."/>
            <person name="Woyke T."/>
            <person name="Wu D."/>
            <person name="Spring S."/>
            <person name="Klenk H.-P."/>
            <person name="Eisen J.A."/>
        </authorList>
    </citation>
    <scope>NUCLEOTIDE SEQUENCE [LARGE SCALE GENOMIC DNA]</scope>
    <source>
        <strain evidence="3">DSM 5692</strain>
    </source>
</reference>
<dbReference type="eggNOG" id="COG4285">
    <property type="taxonomic scope" value="Bacteria"/>
</dbReference>
<organism evidence="2 3">
    <name type="scientific">Desulfohalobium retbaense (strain ATCC 49708 / DSM 5692 / JCM 16813 / HR100)</name>
    <dbReference type="NCBI Taxonomy" id="485915"/>
    <lineage>
        <taxon>Bacteria</taxon>
        <taxon>Pseudomonadati</taxon>
        <taxon>Thermodesulfobacteriota</taxon>
        <taxon>Desulfovibrionia</taxon>
        <taxon>Desulfovibrionales</taxon>
        <taxon>Desulfohalobiaceae</taxon>
        <taxon>Desulfohalobium</taxon>
    </lineage>
</organism>
<keyword evidence="3" id="KW-1185">Reference proteome</keyword>
<dbReference type="RefSeq" id="WP_015750711.1">
    <property type="nucleotide sequence ID" value="NC_013223.1"/>
</dbReference>
<accession>C8WZS7</accession>
<reference evidence="2 3" key="2">
    <citation type="journal article" date="2010" name="Stand. Genomic Sci.">
        <title>Complete genome sequence of Desulfohalobium retbaense type strain (HR(100)).</title>
        <authorList>
            <person name="Spring S."/>
            <person name="Nolan M."/>
            <person name="Lapidus A."/>
            <person name="Glavina Del Rio T."/>
            <person name="Copeland A."/>
            <person name="Tice H."/>
            <person name="Cheng J.F."/>
            <person name="Lucas S."/>
            <person name="Land M."/>
            <person name="Chen F."/>
            <person name="Bruce D."/>
            <person name="Goodwin L."/>
            <person name="Pitluck S."/>
            <person name="Ivanova N."/>
            <person name="Mavromatis K."/>
            <person name="Mikhailova N."/>
            <person name="Pati A."/>
            <person name="Chen A."/>
            <person name="Palaniappan K."/>
            <person name="Hauser L."/>
            <person name="Chang Y.J."/>
            <person name="Jeffries C.D."/>
            <person name="Munk C."/>
            <person name="Kiss H."/>
            <person name="Chain P."/>
            <person name="Han C."/>
            <person name="Brettin T."/>
            <person name="Detter J.C."/>
            <person name="Schuler E."/>
            <person name="Goker M."/>
            <person name="Rohde M."/>
            <person name="Bristow J."/>
            <person name="Eisen J.A."/>
            <person name="Markowitz V."/>
            <person name="Hugenholtz P."/>
            <person name="Kyrpides N.C."/>
            <person name="Klenk H.P."/>
        </authorList>
    </citation>
    <scope>NUCLEOTIDE SEQUENCE [LARGE SCALE GENOMIC DNA]</scope>
    <source>
        <strain evidence="2 3">DSM 5692</strain>
    </source>
</reference>
<evidence type="ECO:0000313" key="3">
    <source>
        <dbReference type="Proteomes" id="UP000001052"/>
    </source>
</evidence>
<dbReference type="InterPro" id="IPR019197">
    <property type="entry name" value="Biotin-prot_ligase_N"/>
</dbReference>
<gene>
    <name evidence="2" type="ordered locus">Dret_0250</name>
</gene>
<dbReference type="CDD" id="cd03128">
    <property type="entry name" value="GAT_1"/>
    <property type="match status" value="1"/>
</dbReference>
<dbReference type="InterPro" id="IPR029062">
    <property type="entry name" value="Class_I_gatase-like"/>
</dbReference>
<dbReference type="KEGG" id="drt:Dret_0250"/>
<dbReference type="HOGENOM" id="CLU_653344_0_0_7"/>
<dbReference type="Proteomes" id="UP000001052">
    <property type="component" value="Chromosome"/>
</dbReference>
<dbReference type="Pfam" id="PF09825">
    <property type="entry name" value="BPL_N"/>
    <property type="match status" value="1"/>
</dbReference>
<dbReference type="OrthoDB" id="5464482at2"/>
<dbReference type="SUPFAM" id="SSF52317">
    <property type="entry name" value="Class I glutamine amidotransferase-like"/>
    <property type="match status" value="2"/>
</dbReference>